<proteinExistence type="predicted"/>
<dbReference type="RefSeq" id="WP_377604552.1">
    <property type="nucleotide sequence ID" value="NZ_JBHUME010000010.1"/>
</dbReference>
<evidence type="ECO:0000313" key="2">
    <source>
        <dbReference type="EMBL" id="MFD2614076.1"/>
    </source>
</evidence>
<name>A0ABW5PGJ2_9BACL</name>
<gene>
    <name evidence="2" type="ORF">ACFSUF_16845</name>
</gene>
<protein>
    <submittedName>
        <fullName evidence="2">Uncharacterized protein</fullName>
    </submittedName>
</protein>
<comment type="caution">
    <text evidence="2">The sequence shown here is derived from an EMBL/GenBank/DDBJ whole genome shotgun (WGS) entry which is preliminary data.</text>
</comment>
<evidence type="ECO:0000313" key="3">
    <source>
        <dbReference type="Proteomes" id="UP001597541"/>
    </source>
</evidence>
<evidence type="ECO:0000256" key="1">
    <source>
        <dbReference type="SAM" id="MobiDB-lite"/>
    </source>
</evidence>
<sequence length="170" mass="18463">MKRSTKVWITLVSLAVLLGGGLWAGKIYVSNKITSVITDMADDPSTQKQIQEMADQLANDPDAQDVLKEAENAAAGDKAEGNTTADNNSKTDDSQKPAAGGSKSGTISFKSKNEATQYAMSKFNAKEVVHYMDAFRKKDSLTSEQKKQIKAEILSRFTQEELQALIAASR</sequence>
<keyword evidence="3" id="KW-1185">Reference proteome</keyword>
<feature type="region of interest" description="Disordered" evidence="1">
    <location>
        <begin position="60"/>
        <end position="108"/>
    </location>
</feature>
<organism evidence="2 3">
    <name type="scientific">Paenibacillus gansuensis</name>
    <dbReference type="NCBI Taxonomy" id="306542"/>
    <lineage>
        <taxon>Bacteria</taxon>
        <taxon>Bacillati</taxon>
        <taxon>Bacillota</taxon>
        <taxon>Bacilli</taxon>
        <taxon>Bacillales</taxon>
        <taxon>Paenibacillaceae</taxon>
        <taxon>Paenibacillus</taxon>
    </lineage>
</organism>
<accession>A0ABW5PGJ2</accession>
<dbReference type="EMBL" id="JBHUME010000010">
    <property type="protein sequence ID" value="MFD2614076.1"/>
    <property type="molecule type" value="Genomic_DNA"/>
</dbReference>
<dbReference type="Proteomes" id="UP001597541">
    <property type="component" value="Unassembled WGS sequence"/>
</dbReference>
<reference evidence="3" key="1">
    <citation type="journal article" date="2019" name="Int. J. Syst. Evol. Microbiol.">
        <title>The Global Catalogue of Microorganisms (GCM) 10K type strain sequencing project: providing services to taxonomists for standard genome sequencing and annotation.</title>
        <authorList>
            <consortium name="The Broad Institute Genomics Platform"/>
            <consortium name="The Broad Institute Genome Sequencing Center for Infectious Disease"/>
            <person name="Wu L."/>
            <person name="Ma J."/>
        </authorList>
    </citation>
    <scope>NUCLEOTIDE SEQUENCE [LARGE SCALE GENOMIC DNA]</scope>
    <source>
        <strain evidence="3">KCTC 3950</strain>
    </source>
</reference>